<feature type="chain" id="PRO_5036529452" description="Carboxylic ester hydrolase" evidence="7">
    <location>
        <begin position="20"/>
        <end position="639"/>
    </location>
</feature>
<keyword evidence="3" id="KW-0719">Serine esterase</keyword>
<dbReference type="CDD" id="cd00312">
    <property type="entry name" value="Esterase_lipase"/>
    <property type="match status" value="1"/>
</dbReference>
<dbReference type="Proteomes" id="UP000092462">
    <property type="component" value="Unassembled WGS sequence"/>
</dbReference>
<dbReference type="InterPro" id="IPR019819">
    <property type="entry name" value="Carboxylesterase_B_CS"/>
</dbReference>
<evidence type="ECO:0000256" key="6">
    <source>
        <dbReference type="ARBA" id="ARBA00023180"/>
    </source>
</evidence>
<feature type="signal peptide" evidence="7">
    <location>
        <begin position="1"/>
        <end position="19"/>
    </location>
</feature>
<feature type="domain" description="Carboxylesterase type B" evidence="8">
    <location>
        <begin position="82"/>
        <end position="624"/>
    </location>
</feature>
<evidence type="ECO:0000313" key="10">
    <source>
        <dbReference type="Proteomes" id="UP000092462"/>
    </source>
</evidence>
<name>A0A1B0F076_PHLPP</name>
<dbReference type="VEuPathDB" id="VectorBase:PPAI009891"/>
<protein>
    <recommendedName>
        <fullName evidence="7">Carboxylic ester hydrolase</fullName>
        <ecNumber evidence="7">3.1.1.-</ecNumber>
    </recommendedName>
</protein>
<organism evidence="9 10">
    <name type="scientific">Phlebotomus papatasi</name>
    <name type="common">Sandfly</name>
    <dbReference type="NCBI Taxonomy" id="29031"/>
    <lineage>
        <taxon>Eukaryota</taxon>
        <taxon>Metazoa</taxon>
        <taxon>Ecdysozoa</taxon>
        <taxon>Arthropoda</taxon>
        <taxon>Hexapoda</taxon>
        <taxon>Insecta</taxon>
        <taxon>Pterygota</taxon>
        <taxon>Neoptera</taxon>
        <taxon>Endopterygota</taxon>
        <taxon>Diptera</taxon>
        <taxon>Nematocera</taxon>
        <taxon>Psychodoidea</taxon>
        <taxon>Psychodidae</taxon>
        <taxon>Phlebotomus</taxon>
        <taxon>Phlebotomus</taxon>
    </lineage>
</organism>
<proteinExistence type="inferred from homology"/>
<evidence type="ECO:0000313" key="9">
    <source>
        <dbReference type="EnsemblMetazoa" id="PPAI009891-PA"/>
    </source>
</evidence>
<evidence type="ECO:0000256" key="2">
    <source>
        <dbReference type="ARBA" id="ARBA00010515"/>
    </source>
</evidence>
<comment type="similarity">
    <text evidence="1 7">Belongs to the type-B carboxylesterase/lipase family.</text>
</comment>
<dbReference type="Gene3D" id="3.40.50.1820">
    <property type="entry name" value="alpha/beta hydrolase"/>
    <property type="match status" value="1"/>
</dbReference>
<sequence length="639" mass="71094">MKTIPIVYIILALITCAIGLALAPAQVAEIAASTGQLSNKLKETAAWRRIMQSGGLVRILPARAMEVVREVVGSLRNEGRVVLVTPNGILRGRHQPYKSGISGSYYSFRGIRYGQAPIGPRRFRGALPEKPWKGIRLAVREGSTCPHRNILLDTFKGDEDCLFLNVYTPELPNRTRHPQLPVMVWIHGGGFAFGSGNSFLYGPDYLVAEGVVLVTINYRLGPLGFLSVGGYASGNAGLKDQVLALKWVQENIAAFGGDPTEVTIFGESAGGASVQYLMLSPLATGLFHRAISESGSALSPWAQAVKPKERAFKLGQVLGLNTNSTEELLEFLRKVPPRKLIDASEETLTSEDARNNIGLPFVPSIEENIGTWDDADPDVNHDEPFITEPPIELLKRGDFHKIPYLTGFNSHEAMLFLRRLRKDPNLLAAYQNDTTRVVPVDLQIPGGRDSIEGQAVAASVRQFYLGSREITKDTIDELIDMWTDLMFVRGIVTSARLHGAARNATTYLYRFAFDGALGLYKRLLGISRPGVCHGDEIGYLFHFGFFNLSLDKAAPEIQVKRRMVAMWTNFAKYGLPTPMGEQDSDFKMNWEPILQTAGNDLPYLDITDRLKMRINPEEKRLKFWDDLYKRYNDNDDNCE</sequence>
<dbReference type="EMBL" id="AJVK01007420">
    <property type="status" value="NOT_ANNOTATED_CDS"/>
    <property type="molecule type" value="Genomic_DNA"/>
</dbReference>
<evidence type="ECO:0000256" key="4">
    <source>
        <dbReference type="ARBA" id="ARBA00022801"/>
    </source>
</evidence>
<accession>A0A1B0F076</accession>
<dbReference type="InterPro" id="IPR029058">
    <property type="entry name" value="AB_hydrolase_fold"/>
</dbReference>
<evidence type="ECO:0000256" key="5">
    <source>
        <dbReference type="ARBA" id="ARBA00023157"/>
    </source>
</evidence>
<dbReference type="PROSITE" id="PS00122">
    <property type="entry name" value="CARBOXYLESTERASE_B_1"/>
    <property type="match status" value="1"/>
</dbReference>
<dbReference type="PANTHER" id="PTHR43142">
    <property type="entry name" value="CARBOXYLIC ESTER HYDROLASE"/>
    <property type="match status" value="1"/>
</dbReference>
<dbReference type="EC" id="3.1.1.-" evidence="7"/>
<dbReference type="EMBL" id="AJVK01007421">
    <property type="status" value="NOT_ANNOTATED_CDS"/>
    <property type="molecule type" value="Genomic_DNA"/>
</dbReference>
<evidence type="ECO:0000256" key="3">
    <source>
        <dbReference type="ARBA" id="ARBA00022487"/>
    </source>
</evidence>
<dbReference type="AlphaFoldDB" id="A0A1B0F076"/>
<keyword evidence="5" id="KW-1015">Disulfide bond</keyword>
<dbReference type="GO" id="GO:0052689">
    <property type="term" value="F:carboxylic ester hydrolase activity"/>
    <property type="evidence" value="ECO:0007669"/>
    <property type="project" value="UniProtKB-KW"/>
</dbReference>
<comment type="similarity">
    <text evidence="2">Belongs to the 'GDXG' lipolytic enzyme family.</text>
</comment>
<dbReference type="InterPro" id="IPR002018">
    <property type="entry name" value="CarbesteraseB"/>
</dbReference>
<dbReference type="SUPFAM" id="SSF53474">
    <property type="entry name" value="alpha/beta-Hydrolases"/>
    <property type="match status" value="1"/>
</dbReference>
<evidence type="ECO:0000259" key="8">
    <source>
        <dbReference type="Pfam" id="PF00135"/>
    </source>
</evidence>
<dbReference type="PROSITE" id="PS00941">
    <property type="entry name" value="CARBOXYLESTERASE_B_2"/>
    <property type="match status" value="1"/>
</dbReference>
<keyword evidence="10" id="KW-1185">Reference proteome</keyword>
<dbReference type="Pfam" id="PF00135">
    <property type="entry name" value="COesterase"/>
    <property type="match status" value="1"/>
</dbReference>
<dbReference type="PANTHER" id="PTHR43142:SF1">
    <property type="entry name" value="CARBOXYLIC ESTER HYDROLASE"/>
    <property type="match status" value="1"/>
</dbReference>
<dbReference type="FunFam" id="3.40.50.1820:FF:000092">
    <property type="entry name" value="Carboxylic ester hydrolase"/>
    <property type="match status" value="1"/>
</dbReference>
<dbReference type="InterPro" id="IPR019826">
    <property type="entry name" value="Carboxylesterase_B_AS"/>
</dbReference>
<dbReference type="EMBL" id="AJVK01007422">
    <property type="status" value="NOT_ANNOTATED_CDS"/>
    <property type="molecule type" value="Genomic_DNA"/>
</dbReference>
<evidence type="ECO:0000256" key="7">
    <source>
        <dbReference type="RuleBase" id="RU361235"/>
    </source>
</evidence>
<keyword evidence="6" id="KW-0325">Glycoprotein</keyword>
<dbReference type="PROSITE" id="PS01173">
    <property type="entry name" value="LIPASE_GDXG_HIS"/>
    <property type="match status" value="1"/>
</dbReference>
<reference evidence="9" key="1">
    <citation type="submission" date="2022-08" db="UniProtKB">
        <authorList>
            <consortium name="EnsemblMetazoa"/>
        </authorList>
    </citation>
    <scope>IDENTIFICATION</scope>
    <source>
        <strain evidence="9">Israel</strain>
    </source>
</reference>
<dbReference type="EnsemblMetazoa" id="PPAI009891-RA">
    <property type="protein sequence ID" value="PPAI009891-PA"/>
    <property type="gene ID" value="PPAI009891"/>
</dbReference>
<keyword evidence="7" id="KW-0732">Signal</keyword>
<dbReference type="InterPro" id="IPR002168">
    <property type="entry name" value="Lipase_GDXG_HIS_AS"/>
</dbReference>
<dbReference type="VEuPathDB" id="VectorBase:PPAPM1_004654"/>
<evidence type="ECO:0000256" key="1">
    <source>
        <dbReference type="ARBA" id="ARBA00005964"/>
    </source>
</evidence>
<keyword evidence="4 7" id="KW-0378">Hydrolase</keyword>